<dbReference type="AlphaFoldDB" id="A0A841YEJ1"/>
<sequence>MIFEWLIDFFVWLFWDIIREAITEFFYWLLDKITFGKRGRKMKPRKIKPAKSKYGRIKRGKYSR</sequence>
<evidence type="ECO:0000313" key="2">
    <source>
        <dbReference type="Proteomes" id="UP000571128"/>
    </source>
</evidence>
<reference evidence="1 2" key="1">
    <citation type="submission" date="2020-03" db="EMBL/GenBank/DDBJ databases">
        <title>Soil Listeria distribution.</title>
        <authorList>
            <person name="Liao J."/>
            <person name="Wiedmann M."/>
        </authorList>
    </citation>
    <scope>NUCLEOTIDE SEQUENCE [LARGE SCALE GENOMIC DNA]</scope>
    <source>
        <strain evidence="1 2">FSL L7-1645</strain>
    </source>
</reference>
<gene>
    <name evidence="1" type="ORF">HB844_07405</name>
</gene>
<evidence type="ECO:0000313" key="1">
    <source>
        <dbReference type="EMBL" id="MBC1398689.1"/>
    </source>
</evidence>
<dbReference type="EMBL" id="JAARPY010000006">
    <property type="protein sequence ID" value="MBC1398689.1"/>
    <property type="molecule type" value="Genomic_DNA"/>
</dbReference>
<proteinExistence type="predicted"/>
<organism evidence="1 2">
    <name type="scientific">Listeria fleischmannii</name>
    <dbReference type="NCBI Taxonomy" id="1069827"/>
    <lineage>
        <taxon>Bacteria</taxon>
        <taxon>Bacillati</taxon>
        <taxon>Bacillota</taxon>
        <taxon>Bacilli</taxon>
        <taxon>Bacillales</taxon>
        <taxon>Listeriaceae</taxon>
        <taxon>Listeria</taxon>
    </lineage>
</organism>
<accession>A0A841YEJ1</accession>
<dbReference type="Proteomes" id="UP000571128">
    <property type="component" value="Unassembled WGS sequence"/>
</dbReference>
<dbReference type="RefSeq" id="WP_007544957.1">
    <property type="nucleotide sequence ID" value="NZ_JAARPY010000006.1"/>
</dbReference>
<protein>
    <submittedName>
        <fullName evidence="1">Uncharacterized protein</fullName>
    </submittedName>
</protein>
<comment type="caution">
    <text evidence="1">The sequence shown here is derived from an EMBL/GenBank/DDBJ whole genome shotgun (WGS) entry which is preliminary data.</text>
</comment>
<name>A0A841YEJ1_9LIST</name>